<reference evidence="3" key="1">
    <citation type="journal article" date="2013" name="Nature">
        <title>Pan genome of the phytoplankton Emiliania underpins its global distribution.</title>
        <authorList>
            <person name="Read B.A."/>
            <person name="Kegel J."/>
            <person name="Klute M.J."/>
            <person name="Kuo A."/>
            <person name="Lefebvre S.C."/>
            <person name="Maumus F."/>
            <person name="Mayer C."/>
            <person name="Miller J."/>
            <person name="Monier A."/>
            <person name="Salamov A."/>
            <person name="Young J."/>
            <person name="Aguilar M."/>
            <person name="Claverie J.M."/>
            <person name="Frickenhaus S."/>
            <person name="Gonzalez K."/>
            <person name="Herman E.K."/>
            <person name="Lin Y.C."/>
            <person name="Napier J."/>
            <person name="Ogata H."/>
            <person name="Sarno A.F."/>
            <person name="Shmutz J."/>
            <person name="Schroeder D."/>
            <person name="de Vargas C."/>
            <person name="Verret F."/>
            <person name="von Dassow P."/>
            <person name="Valentin K."/>
            <person name="Van de Peer Y."/>
            <person name="Wheeler G."/>
            <person name="Dacks J.B."/>
            <person name="Delwiche C.F."/>
            <person name="Dyhrman S.T."/>
            <person name="Glockner G."/>
            <person name="John U."/>
            <person name="Richards T."/>
            <person name="Worden A.Z."/>
            <person name="Zhang X."/>
            <person name="Grigoriev I.V."/>
            <person name="Allen A.E."/>
            <person name="Bidle K."/>
            <person name="Borodovsky M."/>
            <person name="Bowler C."/>
            <person name="Brownlee C."/>
            <person name="Cock J.M."/>
            <person name="Elias M."/>
            <person name="Gladyshev V.N."/>
            <person name="Groth M."/>
            <person name="Guda C."/>
            <person name="Hadaegh A."/>
            <person name="Iglesias-Rodriguez M.D."/>
            <person name="Jenkins J."/>
            <person name="Jones B.M."/>
            <person name="Lawson T."/>
            <person name="Leese F."/>
            <person name="Lindquist E."/>
            <person name="Lobanov A."/>
            <person name="Lomsadze A."/>
            <person name="Malik S.B."/>
            <person name="Marsh M.E."/>
            <person name="Mackinder L."/>
            <person name="Mock T."/>
            <person name="Mueller-Roeber B."/>
            <person name="Pagarete A."/>
            <person name="Parker M."/>
            <person name="Probert I."/>
            <person name="Quesneville H."/>
            <person name="Raines C."/>
            <person name="Rensing S.A."/>
            <person name="Riano-Pachon D.M."/>
            <person name="Richier S."/>
            <person name="Rokitta S."/>
            <person name="Shiraiwa Y."/>
            <person name="Soanes D.M."/>
            <person name="van der Giezen M."/>
            <person name="Wahlund T.M."/>
            <person name="Williams B."/>
            <person name="Wilson W."/>
            <person name="Wolfe G."/>
            <person name="Wurch L.L."/>
        </authorList>
    </citation>
    <scope>NUCLEOTIDE SEQUENCE</scope>
</reference>
<sequence>MRRDELILIDGTSVASTDWSVYRRRVEELLRALIANAAAASCEPAVPFLIGVAHGAHLAHVTSCNPSLEQHGPFWKSELERVAALLAQGPVGIEPGVLALQSLSTGPLHRAVFVAPSGSRSLEPRVLGHALSGMPGFALEVLVVPDGALTQPVTLQTDLILLQASHPLQVSLLEEGAWAWSARRLVERQQTQVGLELGDATLLTCVARPSVLATETAQDLRACVCHSAMLDGPRPAAPSLGSGQHPPVCPRSKLPLDNRDIYIVGCVGCTLWPASLAPAVRATNANMMGPAPGVNERALPSIVPLSRIRLERVPLTSLYGEPWLVTADPASLHPMAHGLFQALASKLHEAKEGIVCRIRAGDAASYSSLASRPPPQAVLLPQGPPHLSLVLKAFVPASQLPSTPPHAFAAGGGGQDELPAQAKEQVASALAQYGIDDFPNDSPVGDGAKVAAMALRSDRHYAPHPVASSAGDSSMRRSVGMPLAPAAPPPPHQRPQQYPQAGSTQPARAAPQVHQGQSLMARTSRPSKRKMPRISLTEGGA</sequence>
<reference evidence="2" key="2">
    <citation type="submission" date="2024-10" db="UniProtKB">
        <authorList>
            <consortium name="EnsemblProtists"/>
        </authorList>
    </citation>
    <scope>IDENTIFICATION</scope>
</reference>
<dbReference type="RefSeq" id="XP_005766372.1">
    <property type="nucleotide sequence ID" value="XM_005766315.1"/>
</dbReference>
<protein>
    <recommendedName>
        <fullName evidence="4">Mediator of RNA polymerase II transcription subunit 25</fullName>
    </recommendedName>
</protein>
<feature type="region of interest" description="Disordered" evidence="1">
    <location>
        <begin position="462"/>
        <end position="541"/>
    </location>
</feature>
<dbReference type="Proteomes" id="UP000013827">
    <property type="component" value="Unassembled WGS sequence"/>
</dbReference>
<organism evidence="2 3">
    <name type="scientific">Emiliania huxleyi (strain CCMP1516)</name>
    <dbReference type="NCBI Taxonomy" id="280463"/>
    <lineage>
        <taxon>Eukaryota</taxon>
        <taxon>Haptista</taxon>
        <taxon>Haptophyta</taxon>
        <taxon>Prymnesiophyceae</taxon>
        <taxon>Isochrysidales</taxon>
        <taxon>Noelaerhabdaceae</taxon>
        <taxon>Emiliania</taxon>
    </lineage>
</organism>
<evidence type="ECO:0000313" key="3">
    <source>
        <dbReference type="Proteomes" id="UP000013827"/>
    </source>
</evidence>
<dbReference type="KEGG" id="ehx:EMIHUDRAFT_246564"/>
<accession>A0A0D3IRQ8</accession>
<evidence type="ECO:0000256" key="1">
    <source>
        <dbReference type="SAM" id="MobiDB-lite"/>
    </source>
</evidence>
<dbReference type="PaxDb" id="2903-EOD13943"/>
<dbReference type="AlphaFoldDB" id="A0A0D3IRQ8"/>
<dbReference type="EnsemblProtists" id="EOD13943">
    <property type="protein sequence ID" value="EOD13943"/>
    <property type="gene ID" value="EMIHUDRAFT_246564"/>
</dbReference>
<name>A0A0D3IRQ8_EMIH1</name>
<evidence type="ECO:0008006" key="4">
    <source>
        <dbReference type="Google" id="ProtNLM"/>
    </source>
</evidence>
<keyword evidence="3" id="KW-1185">Reference proteome</keyword>
<dbReference type="HOGENOM" id="CLU_503851_0_0_1"/>
<proteinExistence type="predicted"/>
<dbReference type="GeneID" id="17260092"/>
<evidence type="ECO:0000313" key="2">
    <source>
        <dbReference type="EnsemblProtists" id="EOD13943"/>
    </source>
</evidence>